<protein>
    <submittedName>
        <fullName evidence="14">DUF1211 domain-containing protein</fullName>
    </submittedName>
</protein>
<comment type="similarity">
    <text evidence="2">Belongs to the TMEM175 family.</text>
</comment>
<dbReference type="EMBL" id="SUTE01000007">
    <property type="protein sequence ID" value="MBE6504360.1"/>
    <property type="molecule type" value="Genomic_DNA"/>
</dbReference>
<dbReference type="RefSeq" id="WP_303736007.1">
    <property type="nucleotide sequence ID" value="NZ_SUTE01000007.1"/>
</dbReference>
<evidence type="ECO:0000256" key="10">
    <source>
        <dbReference type="ARBA" id="ARBA00023136"/>
    </source>
</evidence>
<sequence length="282" mass="32824">MANDDIEKYEELLNLKNQIDSQIEDIKNNSDEKTLAKMKKIHNHLEKKGKFSSNNDIDEDLKSLHKINKHLSTYQRFKNAFSQDVDIDPGRLLGLTDGIFGMVMTLLIFGMALPEIELLTVGDFSAFLQSMLPTFGVTLVSFILLACFWIYHHEFIKVKSLNFPYLWINVFFLAAISFVPFTTTMIGSYSHFFLAEVLFGLNIFLTLLFFILMFWYAERKGFLERKISDAEKKYTYHTFFMIMGLTVVVNLLDFHVSGNFIYLFFLVPIISTIRDIRCKMKT</sequence>
<dbReference type="Pfam" id="PF06736">
    <property type="entry name" value="TMEM175"/>
    <property type="match status" value="1"/>
</dbReference>
<evidence type="ECO:0000256" key="12">
    <source>
        <dbReference type="ARBA" id="ARBA00034430"/>
    </source>
</evidence>
<evidence type="ECO:0000313" key="14">
    <source>
        <dbReference type="EMBL" id="MBE6504360.1"/>
    </source>
</evidence>
<dbReference type="AlphaFoldDB" id="A0A8T3VI41"/>
<comment type="catalytic activity">
    <reaction evidence="12">
        <text>K(+)(in) = K(+)(out)</text>
        <dbReference type="Rhea" id="RHEA:29463"/>
        <dbReference type="ChEBI" id="CHEBI:29103"/>
    </reaction>
</comment>
<reference evidence="14" key="1">
    <citation type="submission" date="2019-04" db="EMBL/GenBank/DDBJ databases">
        <title>Evolution of Biomass-Degrading Anaerobic Consortia Revealed by Metagenomics.</title>
        <authorList>
            <person name="Peng X."/>
        </authorList>
    </citation>
    <scope>NUCLEOTIDE SEQUENCE</scope>
    <source>
        <strain evidence="14">SIG12</strain>
    </source>
</reference>
<evidence type="ECO:0000256" key="6">
    <source>
        <dbReference type="ARBA" id="ARBA00022826"/>
    </source>
</evidence>
<organism evidence="14 15">
    <name type="scientific">Methanobrevibacter millerae</name>
    <dbReference type="NCBI Taxonomy" id="230361"/>
    <lineage>
        <taxon>Archaea</taxon>
        <taxon>Methanobacteriati</taxon>
        <taxon>Methanobacteriota</taxon>
        <taxon>Methanomada group</taxon>
        <taxon>Methanobacteria</taxon>
        <taxon>Methanobacteriales</taxon>
        <taxon>Methanobacteriaceae</taxon>
        <taxon>Methanobrevibacter</taxon>
    </lineage>
</organism>
<dbReference type="GO" id="GO:0016020">
    <property type="term" value="C:membrane"/>
    <property type="evidence" value="ECO:0007669"/>
    <property type="project" value="UniProtKB-SubCell"/>
</dbReference>
<feature type="transmembrane region" description="Helical" evidence="13">
    <location>
        <begin position="192"/>
        <end position="216"/>
    </location>
</feature>
<dbReference type="Proteomes" id="UP000762703">
    <property type="component" value="Unassembled WGS sequence"/>
</dbReference>
<keyword evidence="9" id="KW-0406">Ion transport</keyword>
<dbReference type="InterPro" id="IPR010617">
    <property type="entry name" value="TMEM175-like"/>
</dbReference>
<evidence type="ECO:0000256" key="9">
    <source>
        <dbReference type="ARBA" id="ARBA00023065"/>
    </source>
</evidence>
<keyword evidence="10 13" id="KW-0472">Membrane</keyword>
<feature type="transmembrane region" description="Helical" evidence="13">
    <location>
        <begin position="260"/>
        <end position="276"/>
    </location>
</feature>
<keyword evidence="8 13" id="KW-1133">Transmembrane helix</keyword>
<feature type="transmembrane region" description="Helical" evidence="13">
    <location>
        <begin position="132"/>
        <end position="151"/>
    </location>
</feature>
<evidence type="ECO:0000256" key="4">
    <source>
        <dbReference type="ARBA" id="ARBA00022538"/>
    </source>
</evidence>
<comment type="subcellular location">
    <subcellularLocation>
        <location evidence="1">Membrane</location>
        <topology evidence="1">Multi-pass membrane protein</topology>
    </subcellularLocation>
</comment>
<evidence type="ECO:0000256" key="8">
    <source>
        <dbReference type="ARBA" id="ARBA00022989"/>
    </source>
</evidence>
<keyword evidence="11" id="KW-0407">Ion channel</keyword>
<evidence type="ECO:0000256" key="11">
    <source>
        <dbReference type="ARBA" id="ARBA00023303"/>
    </source>
</evidence>
<feature type="transmembrane region" description="Helical" evidence="13">
    <location>
        <begin position="236"/>
        <end position="254"/>
    </location>
</feature>
<dbReference type="GO" id="GO:0015252">
    <property type="term" value="F:proton channel activity"/>
    <property type="evidence" value="ECO:0007669"/>
    <property type="project" value="InterPro"/>
</dbReference>
<dbReference type="PANTHER" id="PTHR31462:SF5">
    <property type="entry name" value="ENDOSOMAL_LYSOSOMAL PROTON CHANNEL TMEM175"/>
    <property type="match status" value="1"/>
</dbReference>
<evidence type="ECO:0000313" key="15">
    <source>
        <dbReference type="Proteomes" id="UP000762703"/>
    </source>
</evidence>
<gene>
    <name evidence="14" type="ORF">E7Z73_01260</name>
</gene>
<evidence type="ECO:0000256" key="7">
    <source>
        <dbReference type="ARBA" id="ARBA00022958"/>
    </source>
</evidence>
<feature type="transmembrane region" description="Helical" evidence="13">
    <location>
        <begin position="92"/>
        <end position="112"/>
    </location>
</feature>
<evidence type="ECO:0000256" key="5">
    <source>
        <dbReference type="ARBA" id="ARBA00022692"/>
    </source>
</evidence>
<keyword evidence="7" id="KW-0630">Potassium</keyword>
<proteinExistence type="inferred from homology"/>
<feature type="transmembrane region" description="Helical" evidence="13">
    <location>
        <begin position="163"/>
        <end position="186"/>
    </location>
</feature>
<dbReference type="PANTHER" id="PTHR31462">
    <property type="entry name" value="ENDOSOMAL/LYSOSOMAL POTASSIUM CHANNEL TMEM175"/>
    <property type="match status" value="1"/>
</dbReference>
<keyword evidence="4" id="KW-0633">Potassium transport</keyword>
<keyword evidence="3" id="KW-0813">Transport</keyword>
<name>A0A8T3VI41_9EURY</name>
<keyword evidence="5 13" id="KW-0812">Transmembrane</keyword>
<evidence type="ECO:0000256" key="13">
    <source>
        <dbReference type="SAM" id="Phobius"/>
    </source>
</evidence>
<evidence type="ECO:0000256" key="3">
    <source>
        <dbReference type="ARBA" id="ARBA00022448"/>
    </source>
</evidence>
<dbReference type="GO" id="GO:0005267">
    <property type="term" value="F:potassium channel activity"/>
    <property type="evidence" value="ECO:0007669"/>
    <property type="project" value="UniProtKB-KW"/>
</dbReference>
<evidence type="ECO:0000256" key="2">
    <source>
        <dbReference type="ARBA" id="ARBA00006920"/>
    </source>
</evidence>
<comment type="caution">
    <text evidence="14">The sequence shown here is derived from an EMBL/GenBank/DDBJ whole genome shotgun (WGS) entry which is preliminary data.</text>
</comment>
<evidence type="ECO:0000256" key="1">
    <source>
        <dbReference type="ARBA" id="ARBA00004141"/>
    </source>
</evidence>
<accession>A0A8T3VI41</accession>
<keyword evidence="6" id="KW-0631">Potassium channel</keyword>